<keyword evidence="2" id="KW-1185">Reference proteome</keyword>
<gene>
    <name evidence="1" type="ORF">BXY64_3574</name>
</gene>
<dbReference type="Gene3D" id="3.40.50.620">
    <property type="entry name" value="HUPs"/>
    <property type="match status" value="1"/>
</dbReference>
<proteinExistence type="predicted"/>
<dbReference type="EMBL" id="RAPQ01000011">
    <property type="protein sequence ID" value="RKD98712.1"/>
    <property type="molecule type" value="Genomic_DNA"/>
</dbReference>
<name>A0A419WTD7_9BACT</name>
<dbReference type="RefSeq" id="WP_120241284.1">
    <property type="nucleotide sequence ID" value="NZ_RAPQ01000011.1"/>
</dbReference>
<dbReference type="InterPro" id="IPR014729">
    <property type="entry name" value="Rossmann-like_a/b/a_fold"/>
</dbReference>
<organism evidence="1 2">
    <name type="scientific">Marinifilum flexuosum</name>
    <dbReference type="NCBI Taxonomy" id="1117708"/>
    <lineage>
        <taxon>Bacteria</taxon>
        <taxon>Pseudomonadati</taxon>
        <taxon>Bacteroidota</taxon>
        <taxon>Bacteroidia</taxon>
        <taxon>Marinilabiliales</taxon>
        <taxon>Marinifilaceae</taxon>
    </lineage>
</organism>
<protein>
    <recommendedName>
        <fullName evidence="3">Universal stress protein family protein</fullName>
    </recommendedName>
</protein>
<dbReference type="AlphaFoldDB" id="A0A419WTD7"/>
<evidence type="ECO:0000313" key="1">
    <source>
        <dbReference type="EMBL" id="RKD98712.1"/>
    </source>
</evidence>
<sequence length="268" mass="31113">MENRNKDHNRILILADFSEGNQAAVDFAMNYLFTEGSKICFIQTWQKPSYGASMVRDLTPILKDISNRELQALKADAVKNYQVNHSDIDLLSYEGELTEFFNTETYKQHSWQVVFALNELHNDLHFNPRFKNIIASVNQPLYVLNNCKPWANVKSIYISNSNSKVSESILVPLQKICTNQKCKFHIGLDINDISIHDKAKLVKLYSASCHDATLRFENLTKNHKPDLTRNDCMLWIYNEKKTEFEEKNLISYFDKWFVKSKGITVGNF</sequence>
<comment type="caution">
    <text evidence="1">The sequence shown here is derived from an EMBL/GenBank/DDBJ whole genome shotgun (WGS) entry which is preliminary data.</text>
</comment>
<accession>A0A419WTD7</accession>
<dbReference type="OrthoDB" id="1116423at2"/>
<evidence type="ECO:0008006" key="3">
    <source>
        <dbReference type="Google" id="ProtNLM"/>
    </source>
</evidence>
<evidence type="ECO:0000313" key="2">
    <source>
        <dbReference type="Proteomes" id="UP000284531"/>
    </source>
</evidence>
<dbReference type="Proteomes" id="UP000284531">
    <property type="component" value="Unassembled WGS sequence"/>
</dbReference>
<reference evidence="1 2" key="1">
    <citation type="submission" date="2018-09" db="EMBL/GenBank/DDBJ databases">
        <title>Genomic Encyclopedia of Archaeal and Bacterial Type Strains, Phase II (KMG-II): from individual species to whole genera.</title>
        <authorList>
            <person name="Goeker M."/>
        </authorList>
    </citation>
    <scope>NUCLEOTIDE SEQUENCE [LARGE SCALE GENOMIC DNA]</scope>
    <source>
        <strain evidence="1 2">DSM 21950</strain>
    </source>
</reference>